<dbReference type="GO" id="GO:0042795">
    <property type="term" value="P:snRNA transcription by RNA polymerase II"/>
    <property type="evidence" value="ECO:0007669"/>
    <property type="project" value="TreeGrafter"/>
</dbReference>
<evidence type="ECO:0000256" key="2">
    <source>
        <dbReference type="ARBA" id="ARBA00009171"/>
    </source>
</evidence>
<evidence type="ECO:0000259" key="8">
    <source>
        <dbReference type="PROSITE" id="PS51980"/>
    </source>
</evidence>
<sequence length="695" mass="77264">MPLTKEGCYGLAEGAPGRRVSVFYVKLTDCAARAVDTFQNTKSQTSHPTICFAGDQGRLTVPGCDGDLERRVFSFGLTSMVRHTPHGSFDCVRQSATRDGGGQLSHVGPVQQRLTVQATDASYQKAYQNFAQAEEETRKRAAIVIKDGGRGQKRRVTVRAPGPALVSLARPRPAGQAPLGGTPRRRPGVAGVRSAQAGVAGLETEKRPIRERLVHLLGVRPYRRADLLLRLQQDGLTDGEKEELDQLLLEVGQLNNRDQTLVLRDQLYSEVQKDWPGYTPLDQTLLKRHLVRRMFRPYRRRLSVPGAQVSPLRDTPNSSPARHAHRPRLAEEHPPGHSPAHKKPRVSRVSASNGGVAVATGAPLATDTATPLRKHPARPAGRTEAGGDVAVTTEDVKHNKRNSRRGEALDPRRLSDSLQAVRLQRGRRAEEAAEEVVMVSERLQPSFSCSTPRPRESHNRLPQPGPAPARLPQGGGPPPARLPQHGPHTREEGPPPPAESPQPRGPKTERRPKKRGRSRLGEQEKVRSGDGERTGGSNPGELKTKGTSECKDTDGACRDSVVLRDAAPMTDYLSAYTVILDQQQRLRYKQDFNQEYQEYRGLHARIDDLTRQFMRLNTQLRQRSHGSREHKTIRNQILQQYRTIKKFNPNYNQDRIRCEYLHDKLAHIKKLISVYDQTASSSEPSQTHQVPASGD</sequence>
<dbReference type="OMA" id="PKIHEEQ"/>
<protein>
    <submittedName>
        <fullName evidence="9">RNA polymerase II elongation factor ELL-like</fullName>
    </submittedName>
</protein>
<comment type="subcellular location">
    <subcellularLocation>
        <location evidence="1">Nucleus</location>
    </subcellularLocation>
</comment>
<dbReference type="KEGG" id="gmh:115544121"/>
<dbReference type="Proteomes" id="UP000694546">
    <property type="component" value="Chromosome 5"/>
</dbReference>
<name>A0A8C5F4T5_GADMO</name>
<dbReference type="Pfam" id="PF10390">
    <property type="entry name" value="ELL"/>
    <property type="match status" value="1"/>
</dbReference>
<evidence type="ECO:0000256" key="3">
    <source>
        <dbReference type="ARBA" id="ARBA00023015"/>
    </source>
</evidence>
<dbReference type="Ensembl" id="ENSGMOT00000004723.2">
    <property type="protein sequence ID" value="ENSGMOP00000004585.2"/>
    <property type="gene ID" value="ENSGMOG00000004308.2"/>
</dbReference>
<proteinExistence type="inferred from homology"/>
<comment type="similarity">
    <text evidence="2 6">Belongs to the ELL/occludin family.</text>
</comment>
<reference evidence="9" key="2">
    <citation type="submission" date="2025-09" db="UniProtKB">
        <authorList>
            <consortium name="Ensembl"/>
        </authorList>
    </citation>
    <scope>IDENTIFICATION</scope>
</reference>
<dbReference type="InterPro" id="IPR036390">
    <property type="entry name" value="WH_DNA-bd_sf"/>
</dbReference>
<dbReference type="InterPro" id="IPR042065">
    <property type="entry name" value="E3_ELL-like"/>
</dbReference>
<evidence type="ECO:0000313" key="9">
    <source>
        <dbReference type="Ensembl" id="ENSGMOP00000004585.2"/>
    </source>
</evidence>
<dbReference type="RefSeq" id="XP_030212804.1">
    <property type="nucleotide sequence ID" value="XM_030356944.1"/>
</dbReference>
<dbReference type="PANTHER" id="PTHR23288">
    <property type="entry name" value="OCCLUDIN AND RNA POLYMERASE II ELONGATION FACTOR ELL"/>
    <property type="match status" value="1"/>
</dbReference>
<dbReference type="Gene3D" id="1.10.10.2670">
    <property type="entry name" value="E3 ubiquitin-protein ligase"/>
    <property type="match status" value="1"/>
</dbReference>
<dbReference type="GO" id="GO:0008023">
    <property type="term" value="C:transcription elongation factor complex"/>
    <property type="evidence" value="ECO:0007669"/>
    <property type="project" value="InterPro"/>
</dbReference>
<evidence type="ECO:0000256" key="1">
    <source>
        <dbReference type="ARBA" id="ARBA00004123"/>
    </source>
</evidence>
<gene>
    <name evidence="9" type="primary">LOC115544121</name>
</gene>
<dbReference type="AlphaFoldDB" id="A0A8C5F4T5"/>
<feature type="region of interest" description="Disordered" evidence="7">
    <location>
        <begin position="168"/>
        <end position="194"/>
    </location>
</feature>
<evidence type="ECO:0000256" key="5">
    <source>
        <dbReference type="ARBA" id="ARBA00023242"/>
    </source>
</evidence>
<feature type="region of interest" description="Disordered" evidence="7">
    <location>
        <begin position="443"/>
        <end position="554"/>
    </location>
</feature>
<dbReference type="GO" id="GO:0032968">
    <property type="term" value="P:positive regulation of transcription elongation by RNA polymerase II"/>
    <property type="evidence" value="ECO:0007669"/>
    <property type="project" value="TreeGrafter"/>
</dbReference>
<organism evidence="9 10">
    <name type="scientific">Gadus morhua</name>
    <name type="common">Atlantic cod</name>
    <dbReference type="NCBI Taxonomy" id="8049"/>
    <lineage>
        <taxon>Eukaryota</taxon>
        <taxon>Metazoa</taxon>
        <taxon>Chordata</taxon>
        <taxon>Craniata</taxon>
        <taxon>Vertebrata</taxon>
        <taxon>Euteleostomi</taxon>
        <taxon>Actinopterygii</taxon>
        <taxon>Neopterygii</taxon>
        <taxon>Teleostei</taxon>
        <taxon>Neoteleostei</taxon>
        <taxon>Acanthomorphata</taxon>
        <taxon>Zeiogadaria</taxon>
        <taxon>Gadariae</taxon>
        <taxon>Gadiformes</taxon>
        <taxon>Gadoidei</taxon>
        <taxon>Gadidae</taxon>
        <taxon>Gadus</taxon>
    </lineage>
</organism>
<dbReference type="GO" id="GO:0000987">
    <property type="term" value="F:cis-regulatory region sequence-specific DNA binding"/>
    <property type="evidence" value="ECO:0007669"/>
    <property type="project" value="TreeGrafter"/>
</dbReference>
<dbReference type="InterPro" id="IPR031176">
    <property type="entry name" value="ELL/occludin"/>
</dbReference>
<dbReference type="SUPFAM" id="SSF46785">
    <property type="entry name" value="Winged helix' DNA-binding domain"/>
    <property type="match status" value="1"/>
</dbReference>
<keyword evidence="3" id="KW-0805">Transcription regulation</keyword>
<dbReference type="GeneID" id="115544121"/>
<feature type="compositionally biased region" description="Basic and acidic residues" evidence="7">
    <location>
        <begin position="404"/>
        <end position="413"/>
    </location>
</feature>
<feature type="compositionally biased region" description="Basic and acidic residues" evidence="7">
    <location>
        <begin position="542"/>
        <end position="554"/>
    </location>
</feature>
<evidence type="ECO:0000256" key="6">
    <source>
        <dbReference type="PROSITE-ProRule" id="PRU01324"/>
    </source>
</evidence>
<evidence type="ECO:0000256" key="7">
    <source>
        <dbReference type="SAM" id="MobiDB-lite"/>
    </source>
</evidence>
<keyword evidence="4" id="KW-0804">Transcription</keyword>
<feature type="compositionally biased region" description="Pro residues" evidence="7">
    <location>
        <begin position="494"/>
        <end position="504"/>
    </location>
</feature>
<dbReference type="PANTHER" id="PTHR23288:SF9">
    <property type="entry name" value="RNA POLYMERASE II ELONGATION FACTOR ELL"/>
    <property type="match status" value="1"/>
</dbReference>
<accession>A0A8C5F4T5</accession>
<feature type="domain" description="OCEL" evidence="8">
    <location>
        <begin position="570"/>
        <end position="680"/>
    </location>
</feature>
<dbReference type="InterPro" id="IPR019464">
    <property type="entry name" value="ELL_N"/>
</dbReference>
<dbReference type="GeneTree" id="ENSGT00940000155914"/>
<dbReference type="Pfam" id="PF07303">
    <property type="entry name" value="Occludin_ELL"/>
    <property type="match status" value="1"/>
</dbReference>
<dbReference type="InterPro" id="IPR010844">
    <property type="entry name" value="Occludin_ELL"/>
</dbReference>
<feature type="compositionally biased region" description="Basic and acidic residues" evidence="7">
    <location>
        <begin position="519"/>
        <end position="533"/>
    </location>
</feature>
<keyword evidence="5" id="KW-0539">Nucleus</keyword>
<evidence type="ECO:0000313" key="10">
    <source>
        <dbReference type="Proteomes" id="UP000694546"/>
    </source>
</evidence>
<dbReference type="PROSITE" id="PS51980">
    <property type="entry name" value="OCEL"/>
    <property type="match status" value="1"/>
</dbReference>
<keyword evidence="10" id="KW-1185">Reference proteome</keyword>
<feature type="compositionally biased region" description="Pro residues" evidence="7">
    <location>
        <begin position="463"/>
        <end position="481"/>
    </location>
</feature>
<dbReference type="Gene3D" id="6.10.140.340">
    <property type="match status" value="1"/>
</dbReference>
<reference evidence="9" key="1">
    <citation type="submission" date="2025-08" db="UniProtKB">
        <authorList>
            <consortium name="Ensembl"/>
        </authorList>
    </citation>
    <scope>IDENTIFICATION</scope>
</reference>
<evidence type="ECO:0000256" key="4">
    <source>
        <dbReference type="ARBA" id="ARBA00023163"/>
    </source>
</evidence>
<dbReference type="SUPFAM" id="SSF144292">
    <property type="entry name" value="occludin/ELL-like"/>
    <property type="match status" value="1"/>
</dbReference>
<dbReference type="OrthoDB" id="6284217at2759"/>
<dbReference type="GO" id="GO:0006368">
    <property type="term" value="P:transcription elongation by RNA polymerase II"/>
    <property type="evidence" value="ECO:0007669"/>
    <property type="project" value="InterPro"/>
</dbReference>
<feature type="region of interest" description="Disordered" evidence="7">
    <location>
        <begin position="305"/>
        <end position="413"/>
    </location>
</feature>